<dbReference type="PIRSF" id="PIRSF005028">
    <property type="entry name" value="KhtT"/>
    <property type="match status" value="1"/>
</dbReference>
<dbReference type="AlphaFoldDB" id="A0A848M4G0"/>
<dbReference type="Pfam" id="PF25991">
    <property type="entry name" value="KhtT_N"/>
    <property type="match status" value="1"/>
</dbReference>
<dbReference type="Pfam" id="PF02080">
    <property type="entry name" value="TrkA_C"/>
    <property type="match status" value="1"/>
</dbReference>
<sequence length="162" mass="17928">MSMIRESDLPGIGKKFQIDTRSDDKLVVVIHDDGRREMHHFDYDDTSESISTLTLEDDEARQLAGIIGGMTYRPTALENVEVTLEDLVIEWCRVESGHKAAGKSIAELQVRQRSGVNILAIIGENGQKINPGPDDVLETGAMIVLAGERNQIKQMKELLVNG</sequence>
<proteinExistence type="predicted"/>
<dbReference type="PANTHER" id="PTHR30445">
    <property type="entry name" value="K(+)_H(+) ANTIPORTER SUBUNIT KHTT"/>
    <property type="match status" value="1"/>
</dbReference>
<evidence type="ECO:0000313" key="2">
    <source>
        <dbReference type="EMBL" id="NMO95121.1"/>
    </source>
</evidence>
<dbReference type="InterPro" id="IPR036721">
    <property type="entry name" value="RCK_C_sf"/>
</dbReference>
<dbReference type="InterPro" id="IPR050144">
    <property type="entry name" value="AAE_transporter"/>
</dbReference>
<gene>
    <name evidence="2" type="ORF">HII30_04880</name>
</gene>
<dbReference type="PROSITE" id="PS51202">
    <property type="entry name" value="RCK_C"/>
    <property type="match status" value="1"/>
</dbReference>
<dbReference type="InterPro" id="IPR026278">
    <property type="entry name" value="KhtT"/>
</dbReference>
<dbReference type="InterPro" id="IPR006037">
    <property type="entry name" value="RCK_C"/>
</dbReference>
<feature type="domain" description="RCK C-terminal" evidence="1">
    <location>
        <begin position="77"/>
        <end position="161"/>
    </location>
</feature>
<protein>
    <submittedName>
        <fullName evidence="2">Cation:proton antiporter regulatory subunit</fullName>
    </submittedName>
</protein>
<organism evidence="2 3">
    <name type="scientific">Paenibacillus lemnae</name>
    <dbReference type="NCBI Taxonomy" id="1330551"/>
    <lineage>
        <taxon>Bacteria</taxon>
        <taxon>Bacillati</taxon>
        <taxon>Bacillota</taxon>
        <taxon>Bacilli</taxon>
        <taxon>Bacillales</taxon>
        <taxon>Paenibacillaceae</taxon>
        <taxon>Paenibacillus</taxon>
    </lineage>
</organism>
<dbReference type="GO" id="GO:0006813">
    <property type="term" value="P:potassium ion transport"/>
    <property type="evidence" value="ECO:0007669"/>
    <property type="project" value="InterPro"/>
</dbReference>
<dbReference type="InterPro" id="IPR058776">
    <property type="entry name" value="KhtT-like_N"/>
</dbReference>
<dbReference type="PANTHER" id="PTHR30445:SF8">
    <property type="entry name" value="K(+)_H(+) ANTIPORTER SUBUNIT KHTT"/>
    <property type="match status" value="1"/>
</dbReference>
<evidence type="ECO:0000313" key="3">
    <source>
        <dbReference type="Proteomes" id="UP000565468"/>
    </source>
</evidence>
<keyword evidence="3" id="KW-1185">Reference proteome</keyword>
<dbReference type="Gene3D" id="3.30.70.1450">
    <property type="entry name" value="Regulator of K+ conductance, C-terminal domain"/>
    <property type="match status" value="1"/>
</dbReference>
<dbReference type="RefSeq" id="WP_169503881.1">
    <property type="nucleotide sequence ID" value="NZ_JABBPN010000003.1"/>
</dbReference>
<name>A0A848M4G0_PAELE</name>
<reference evidence="2 3" key="1">
    <citation type="submission" date="2020-04" db="EMBL/GenBank/DDBJ databases">
        <title>Paenibacillus algicola sp. nov., a novel marine bacterium producing alginate lyase.</title>
        <authorList>
            <person name="Huang H."/>
        </authorList>
    </citation>
    <scope>NUCLEOTIDE SEQUENCE [LARGE SCALE GENOMIC DNA]</scope>
    <source>
        <strain evidence="2 3">L7-75</strain>
    </source>
</reference>
<dbReference type="EMBL" id="JABBPN010000003">
    <property type="protein sequence ID" value="NMO95121.1"/>
    <property type="molecule type" value="Genomic_DNA"/>
</dbReference>
<dbReference type="SUPFAM" id="SSF116726">
    <property type="entry name" value="TrkA C-terminal domain-like"/>
    <property type="match status" value="1"/>
</dbReference>
<dbReference type="Proteomes" id="UP000565468">
    <property type="component" value="Unassembled WGS sequence"/>
</dbReference>
<dbReference type="GO" id="GO:0008324">
    <property type="term" value="F:monoatomic cation transmembrane transporter activity"/>
    <property type="evidence" value="ECO:0007669"/>
    <property type="project" value="InterPro"/>
</dbReference>
<evidence type="ECO:0000259" key="1">
    <source>
        <dbReference type="PROSITE" id="PS51202"/>
    </source>
</evidence>
<comment type="caution">
    <text evidence="2">The sequence shown here is derived from an EMBL/GenBank/DDBJ whole genome shotgun (WGS) entry which is preliminary data.</text>
</comment>
<accession>A0A848M4G0</accession>